<feature type="non-terminal residue" evidence="1">
    <location>
        <position position="1"/>
    </location>
</feature>
<evidence type="ECO:0000313" key="2">
    <source>
        <dbReference type="Proteomes" id="UP000278907"/>
    </source>
</evidence>
<evidence type="ECO:0000313" key="1">
    <source>
        <dbReference type="EMBL" id="RKH79522.1"/>
    </source>
</evidence>
<sequence length="77" mass="7884">VGDHAPDLSIHAVLADPDWVVGDELADLRAACDDAGATLVLRPVAVGDGSPRHDPRRLATAYADVVEGLTGTTATPV</sequence>
<dbReference type="EMBL" id="RAWI01001158">
    <property type="protein sequence ID" value="RKH79522.1"/>
    <property type="molecule type" value="Genomic_DNA"/>
</dbReference>
<dbReference type="Proteomes" id="UP000278907">
    <property type="component" value="Unassembled WGS sequence"/>
</dbReference>
<accession>A0ABX9Q3E0</accession>
<protein>
    <recommendedName>
        <fullName evidence="3">LLM class F420-dependent oxidoreductase</fullName>
    </recommendedName>
</protein>
<comment type="caution">
    <text evidence="1">The sequence shown here is derived from an EMBL/GenBank/DDBJ whole genome shotgun (WGS) entry which is preliminary data.</text>
</comment>
<organism evidence="1 2">
    <name type="scientific">Corallococcus praedator</name>
    <dbReference type="NCBI Taxonomy" id="2316724"/>
    <lineage>
        <taxon>Bacteria</taxon>
        <taxon>Pseudomonadati</taxon>
        <taxon>Myxococcota</taxon>
        <taxon>Myxococcia</taxon>
        <taxon>Myxococcales</taxon>
        <taxon>Cystobacterineae</taxon>
        <taxon>Myxococcaceae</taxon>
        <taxon>Corallococcus</taxon>
    </lineage>
</organism>
<keyword evidence="2" id="KW-1185">Reference proteome</keyword>
<evidence type="ECO:0008006" key="3">
    <source>
        <dbReference type="Google" id="ProtNLM"/>
    </source>
</evidence>
<gene>
    <name evidence="1" type="ORF">D7Y13_43535</name>
</gene>
<proteinExistence type="predicted"/>
<reference evidence="1 2" key="1">
    <citation type="submission" date="2018-09" db="EMBL/GenBank/DDBJ databases">
        <authorList>
            <person name="Livingstone P.G."/>
            <person name="Whitworth D.E."/>
        </authorList>
    </citation>
    <scope>NUCLEOTIDE SEQUENCE [LARGE SCALE GENOMIC DNA]</scope>
    <source>
        <strain evidence="1 2">CA031B</strain>
    </source>
</reference>
<name>A0ABX9Q3E0_9BACT</name>